<accession>A0A5J4S9X7</accession>
<feature type="domain" description="RagB/SusD" evidence="5">
    <location>
        <begin position="365"/>
        <end position="538"/>
    </location>
</feature>
<evidence type="ECO:0000256" key="2">
    <source>
        <dbReference type="ARBA" id="ARBA00022729"/>
    </source>
</evidence>
<dbReference type="Pfam" id="PF14322">
    <property type="entry name" value="SusD-like_3"/>
    <property type="match status" value="1"/>
</dbReference>
<gene>
    <name evidence="7" type="ORF">EZS27_010068</name>
</gene>
<evidence type="ECO:0000256" key="4">
    <source>
        <dbReference type="ARBA" id="ARBA00023237"/>
    </source>
</evidence>
<comment type="caution">
    <text evidence="7">The sequence shown here is derived from an EMBL/GenBank/DDBJ whole genome shotgun (WGS) entry which is preliminary data.</text>
</comment>
<dbReference type="EMBL" id="SNRY01000341">
    <property type="protein sequence ID" value="KAA6342170.1"/>
    <property type="molecule type" value="Genomic_DNA"/>
</dbReference>
<evidence type="ECO:0000259" key="5">
    <source>
        <dbReference type="Pfam" id="PF07980"/>
    </source>
</evidence>
<comment type="subcellular location">
    <subcellularLocation>
        <location evidence="1">Cell outer membrane</location>
    </subcellularLocation>
</comment>
<reference evidence="7" key="1">
    <citation type="submission" date="2019-03" db="EMBL/GenBank/DDBJ databases">
        <title>Single cell metagenomics reveals metabolic interactions within the superorganism composed of flagellate Streblomastix strix and complex community of Bacteroidetes bacteria on its surface.</title>
        <authorList>
            <person name="Treitli S.C."/>
            <person name="Kolisko M."/>
            <person name="Husnik F."/>
            <person name="Keeling P."/>
            <person name="Hampl V."/>
        </authorList>
    </citation>
    <scope>NUCLEOTIDE SEQUENCE</scope>
    <source>
        <strain evidence="7">STM</strain>
    </source>
</reference>
<dbReference type="InterPro" id="IPR012944">
    <property type="entry name" value="SusD_RagB_dom"/>
</dbReference>
<feature type="domain" description="SusD-like N-terminal" evidence="6">
    <location>
        <begin position="25"/>
        <end position="228"/>
    </location>
</feature>
<dbReference type="AlphaFoldDB" id="A0A5J4S9X7"/>
<evidence type="ECO:0000313" key="7">
    <source>
        <dbReference type="EMBL" id="KAA6342170.1"/>
    </source>
</evidence>
<keyword evidence="4" id="KW-0998">Cell outer membrane</keyword>
<dbReference type="GO" id="GO:0009279">
    <property type="term" value="C:cell outer membrane"/>
    <property type="evidence" value="ECO:0007669"/>
    <property type="project" value="UniProtKB-SubCell"/>
</dbReference>
<evidence type="ECO:0000256" key="3">
    <source>
        <dbReference type="ARBA" id="ARBA00023136"/>
    </source>
</evidence>
<dbReference type="Pfam" id="PF07980">
    <property type="entry name" value="SusD_RagB"/>
    <property type="match status" value="1"/>
</dbReference>
<evidence type="ECO:0000256" key="1">
    <source>
        <dbReference type="ARBA" id="ARBA00004442"/>
    </source>
</evidence>
<organism evidence="7">
    <name type="scientific">termite gut metagenome</name>
    <dbReference type="NCBI Taxonomy" id="433724"/>
    <lineage>
        <taxon>unclassified sequences</taxon>
        <taxon>metagenomes</taxon>
        <taxon>organismal metagenomes</taxon>
    </lineage>
</organism>
<dbReference type="Gene3D" id="1.25.40.390">
    <property type="match status" value="1"/>
</dbReference>
<dbReference type="PROSITE" id="PS51257">
    <property type="entry name" value="PROKAR_LIPOPROTEIN"/>
    <property type="match status" value="1"/>
</dbReference>
<evidence type="ECO:0000259" key="6">
    <source>
        <dbReference type="Pfam" id="PF14322"/>
    </source>
</evidence>
<protein>
    <recommendedName>
        <fullName evidence="8">RagB/SusD family nutrient uptake outer membrane protein</fullName>
    </recommendedName>
</protein>
<dbReference type="InterPro" id="IPR011990">
    <property type="entry name" value="TPR-like_helical_dom_sf"/>
</dbReference>
<keyword evidence="2" id="KW-0732">Signal</keyword>
<sequence>MKKNKLTRYIFFVTLLFVLGSCSDWLNLEPVDGVPRQNYWKTKEDVNSAVTGIYASLLNSNLVTRMFLYGEWRADMIQSSTRKNSDVQYVIDGEISAENSFCNWSSFYNTINICNTVLKYAPEAYANDESFTEKMLREYEAQAITIRSLMYFYLVRTFGDVPLTLDAYVDNSQQMSIAKTEGQVILDSLVNHLKYAEKYIPYSYGSTEKNKGKATIWMVKALLADVYLWTEKYEECNRLCDEIINSGQFALIPVGREKIVLDGGGTGTGGGEEAEDNINAIYYPNEADINKLYNELYNRGNSVESVFELQFNTDILNPFYAMMSMSRGYLTAKTDILSEEIYIPTDIDDRGYYDIRESVVSNKGYIWKYIGQERGGAERAETEMTANYIIYRLAEVYLMQAEALVQIGIAAGDDQDYYTKARASLEKVRARANAVESTDLTFGDVEYSGKTLEEFILQERAREMAYEGKRWFDALRQAKRNNYSGENLGYLTRLAVSSAPPEKVFGLQTKYKNHKSHYLPIYYTELEANPLLVQNEFYGNK</sequence>
<evidence type="ECO:0008006" key="8">
    <source>
        <dbReference type="Google" id="ProtNLM"/>
    </source>
</evidence>
<keyword evidence="3" id="KW-0472">Membrane</keyword>
<name>A0A5J4S9X7_9ZZZZ</name>
<dbReference type="SUPFAM" id="SSF48452">
    <property type="entry name" value="TPR-like"/>
    <property type="match status" value="1"/>
</dbReference>
<proteinExistence type="predicted"/>
<dbReference type="InterPro" id="IPR033985">
    <property type="entry name" value="SusD-like_N"/>
</dbReference>